<reference evidence="8" key="1">
    <citation type="submission" date="2020-03" db="EMBL/GenBank/DDBJ databases">
        <title>A high-quality chromosome-level genome assembly of a woody plant with both climbing and erect habits, Rhamnella rubrinervis.</title>
        <authorList>
            <person name="Lu Z."/>
            <person name="Yang Y."/>
            <person name="Zhu X."/>
            <person name="Sun Y."/>
        </authorList>
    </citation>
    <scope>NUCLEOTIDE SEQUENCE</scope>
    <source>
        <strain evidence="8">BYM</strain>
        <tissue evidence="8">Leaf</tissue>
    </source>
</reference>
<dbReference type="InterPro" id="IPR027443">
    <property type="entry name" value="IPNS-like_sf"/>
</dbReference>
<evidence type="ECO:0000313" key="8">
    <source>
        <dbReference type="EMBL" id="KAF3442327.1"/>
    </source>
</evidence>
<keyword evidence="4 6" id="KW-0560">Oxidoreductase</keyword>
<dbReference type="PROSITE" id="PS51471">
    <property type="entry name" value="FE2OG_OXY"/>
    <property type="match status" value="1"/>
</dbReference>
<evidence type="ECO:0000259" key="7">
    <source>
        <dbReference type="PROSITE" id="PS51471"/>
    </source>
</evidence>
<keyword evidence="3" id="KW-0847">Vitamin C</keyword>
<proteinExistence type="inferred from homology"/>
<dbReference type="Proteomes" id="UP000796880">
    <property type="component" value="Unassembled WGS sequence"/>
</dbReference>
<dbReference type="SUPFAM" id="SSF51197">
    <property type="entry name" value="Clavaminate synthase-like"/>
    <property type="match status" value="1"/>
</dbReference>
<evidence type="ECO:0000256" key="2">
    <source>
        <dbReference type="ARBA" id="ARBA00022723"/>
    </source>
</evidence>
<keyword evidence="9" id="KW-1185">Reference proteome</keyword>
<sequence length="363" mass="41521">MEDNNFSLGRSLLVPSVQEIAKKQSNLTVPSRYIRTDQDPLIPISDDDHALYFPHQIPVIDFQKLMSEESTTACDSELAKLHLACKEWGFFQLVNHGVSSSLVEKTKTQIQNIFKLPLEEKKKFWQTPEDVEGFGQAFVVSEEQKLDWNDMMVLTTLPVHMRKPRLLPKLPSTFRETLDIYSLELKNLAICLIEQMEKALKVKEKEVSGLFEGGLQAMRFNYYPPCPQPEKVIGLAPHSDASGLTILLQTHDVVGLQVKKDGNWVPVKPLPNAFVVNIGDVLEMITNGEYRSIEHRATTNSQKERFSLATFYNPRLESEIGPSHSFITEQSPPKYKRLVMQEYVRGYFTRELNSKSYLEAMKL</sequence>
<dbReference type="Pfam" id="PF14226">
    <property type="entry name" value="DIOX_N"/>
    <property type="match status" value="1"/>
</dbReference>
<dbReference type="Gene3D" id="2.60.120.330">
    <property type="entry name" value="B-lactam Antibiotic, Isopenicillin N Synthase, Chain"/>
    <property type="match status" value="1"/>
</dbReference>
<evidence type="ECO:0000256" key="4">
    <source>
        <dbReference type="ARBA" id="ARBA00023002"/>
    </source>
</evidence>
<dbReference type="FunFam" id="2.60.120.330:FF:000001">
    <property type="entry name" value="Protein SRG1"/>
    <property type="match status" value="1"/>
</dbReference>
<dbReference type="EMBL" id="VOIH02000007">
    <property type="protein sequence ID" value="KAF3442327.1"/>
    <property type="molecule type" value="Genomic_DNA"/>
</dbReference>
<comment type="similarity">
    <text evidence="1 6">Belongs to the iron/ascorbate-dependent oxidoreductase family.</text>
</comment>
<dbReference type="InterPro" id="IPR050295">
    <property type="entry name" value="Plant_2OG-oxidoreductases"/>
</dbReference>
<evidence type="ECO:0000313" key="9">
    <source>
        <dbReference type="Proteomes" id="UP000796880"/>
    </source>
</evidence>
<gene>
    <name evidence="8" type="ORF">FNV43_RR16243</name>
</gene>
<accession>A0A8K0EDR4</accession>
<dbReference type="GO" id="GO:0031418">
    <property type="term" value="F:L-ascorbic acid binding"/>
    <property type="evidence" value="ECO:0007669"/>
    <property type="project" value="UniProtKB-KW"/>
</dbReference>
<organism evidence="8 9">
    <name type="scientific">Rhamnella rubrinervis</name>
    <dbReference type="NCBI Taxonomy" id="2594499"/>
    <lineage>
        <taxon>Eukaryota</taxon>
        <taxon>Viridiplantae</taxon>
        <taxon>Streptophyta</taxon>
        <taxon>Embryophyta</taxon>
        <taxon>Tracheophyta</taxon>
        <taxon>Spermatophyta</taxon>
        <taxon>Magnoliopsida</taxon>
        <taxon>eudicotyledons</taxon>
        <taxon>Gunneridae</taxon>
        <taxon>Pentapetalae</taxon>
        <taxon>rosids</taxon>
        <taxon>fabids</taxon>
        <taxon>Rosales</taxon>
        <taxon>Rhamnaceae</taxon>
        <taxon>rhamnoid group</taxon>
        <taxon>Rhamneae</taxon>
        <taxon>Rhamnella</taxon>
    </lineage>
</organism>
<dbReference type="InterPro" id="IPR005123">
    <property type="entry name" value="Oxoglu/Fe-dep_dioxygenase_dom"/>
</dbReference>
<dbReference type="InterPro" id="IPR044861">
    <property type="entry name" value="IPNS-like_FE2OG_OXY"/>
</dbReference>
<dbReference type="InterPro" id="IPR026992">
    <property type="entry name" value="DIOX_N"/>
</dbReference>
<keyword evidence="2 6" id="KW-0479">Metal-binding</keyword>
<evidence type="ECO:0000256" key="3">
    <source>
        <dbReference type="ARBA" id="ARBA00022896"/>
    </source>
</evidence>
<dbReference type="GO" id="GO:0046872">
    <property type="term" value="F:metal ion binding"/>
    <property type="evidence" value="ECO:0007669"/>
    <property type="project" value="UniProtKB-KW"/>
</dbReference>
<comment type="caution">
    <text evidence="8">The sequence shown here is derived from an EMBL/GenBank/DDBJ whole genome shotgun (WGS) entry which is preliminary data.</text>
</comment>
<dbReference type="AlphaFoldDB" id="A0A8K0EDR4"/>
<feature type="domain" description="Fe2OG dioxygenase" evidence="7">
    <location>
        <begin position="214"/>
        <end position="314"/>
    </location>
</feature>
<name>A0A8K0EDR4_9ROSA</name>
<evidence type="ECO:0000256" key="5">
    <source>
        <dbReference type="ARBA" id="ARBA00023004"/>
    </source>
</evidence>
<dbReference type="OrthoDB" id="288590at2759"/>
<protein>
    <recommendedName>
        <fullName evidence="7">Fe2OG dioxygenase domain-containing protein</fullName>
    </recommendedName>
</protein>
<keyword evidence="5 6" id="KW-0408">Iron</keyword>
<dbReference type="PANTHER" id="PTHR47991">
    <property type="entry name" value="OXOGLUTARATE/IRON-DEPENDENT DIOXYGENASE"/>
    <property type="match status" value="1"/>
</dbReference>
<evidence type="ECO:0000256" key="6">
    <source>
        <dbReference type="RuleBase" id="RU003682"/>
    </source>
</evidence>
<dbReference type="GO" id="GO:0016491">
    <property type="term" value="F:oxidoreductase activity"/>
    <property type="evidence" value="ECO:0007669"/>
    <property type="project" value="UniProtKB-KW"/>
</dbReference>
<evidence type="ECO:0000256" key="1">
    <source>
        <dbReference type="ARBA" id="ARBA00008056"/>
    </source>
</evidence>
<dbReference type="Pfam" id="PF03171">
    <property type="entry name" value="2OG-FeII_Oxy"/>
    <property type="match status" value="1"/>
</dbReference>